<sequence>MTNDEYSMLFGKQTHIKDQSIKAYNESQRLYRELQSWMHELHLHKMNEQLTARGHTLVDQLFESKKLEAYWKLKKSKSTRL</sequence>
<dbReference type="Proteomes" id="UP000324176">
    <property type="component" value="Unassembled WGS sequence"/>
</dbReference>
<protein>
    <submittedName>
        <fullName evidence="1">Uncharacterized protein</fullName>
    </submittedName>
</protein>
<dbReference type="PATRIC" id="fig|44574.3.peg.2615"/>
<dbReference type="Proteomes" id="UP000034156">
    <property type="component" value="Chromosome"/>
</dbReference>
<gene>
    <name evidence="1" type="ORF">AAW31_10720</name>
    <name evidence="2" type="ORF">BCL69_11493</name>
</gene>
<name>A0A0F7KH30_9PROT</name>
<dbReference type="OrthoDB" id="9953916at2"/>
<dbReference type="AlphaFoldDB" id="A0A0F7KH30"/>
<dbReference type="KEGG" id="nco:AAW31_10720"/>
<evidence type="ECO:0000313" key="2">
    <source>
        <dbReference type="EMBL" id="TYP69471.1"/>
    </source>
</evidence>
<reference evidence="2 4" key="3">
    <citation type="submission" date="2019-07" db="EMBL/GenBank/DDBJ databases">
        <title>Active sludge and wastewater microbial communities from Klosterneuburg, Austria.</title>
        <authorList>
            <person name="Wagner M."/>
        </authorList>
    </citation>
    <scope>NUCLEOTIDE SEQUENCE [LARGE SCALE GENOMIC DNA]</scope>
    <source>
        <strain evidence="2 4">Nm2</strain>
    </source>
</reference>
<dbReference type="RefSeq" id="WP_046850220.1">
    <property type="nucleotide sequence ID" value="NZ_CBDIPD010000020.1"/>
</dbReference>
<reference evidence="1 3" key="2">
    <citation type="journal article" date="2016" name="Genome Announc.">
        <title>Genome Sequence of Nitrosomonas communis Strain Nm2, a Mesophilic Ammonia-Oxidizing Bacterium Isolated from Mediterranean Soil.</title>
        <authorList>
            <person name="Kozlowski J.A."/>
            <person name="Kits K.D."/>
            <person name="Stein L.Y."/>
        </authorList>
    </citation>
    <scope>NUCLEOTIDE SEQUENCE [LARGE SCALE GENOMIC DNA]</scope>
    <source>
        <strain evidence="1 3">Nm2</strain>
    </source>
</reference>
<evidence type="ECO:0000313" key="4">
    <source>
        <dbReference type="Proteomes" id="UP000324176"/>
    </source>
</evidence>
<proteinExistence type="predicted"/>
<dbReference type="EMBL" id="VNHT01000149">
    <property type="protein sequence ID" value="TYP69471.1"/>
    <property type="molecule type" value="Genomic_DNA"/>
</dbReference>
<evidence type="ECO:0000313" key="3">
    <source>
        <dbReference type="Proteomes" id="UP000034156"/>
    </source>
</evidence>
<reference evidence="3" key="1">
    <citation type="submission" date="2015-05" db="EMBL/GenBank/DDBJ databases">
        <title>Draft genome of Nitrosomonas communis strain Nm2.</title>
        <authorList>
            <person name="Kozlowski J.A."/>
            <person name="Kits K.D."/>
            <person name="Stein L.Y."/>
        </authorList>
    </citation>
    <scope>NUCLEOTIDE SEQUENCE [LARGE SCALE GENOMIC DNA]</scope>
    <source>
        <strain evidence="3">Nm2</strain>
    </source>
</reference>
<keyword evidence="3" id="KW-1185">Reference proteome</keyword>
<dbReference type="EMBL" id="CP011451">
    <property type="protein sequence ID" value="AKH38162.1"/>
    <property type="molecule type" value="Genomic_DNA"/>
</dbReference>
<organism evidence="1 3">
    <name type="scientific">Nitrosomonas communis</name>
    <dbReference type="NCBI Taxonomy" id="44574"/>
    <lineage>
        <taxon>Bacteria</taxon>
        <taxon>Pseudomonadati</taxon>
        <taxon>Pseudomonadota</taxon>
        <taxon>Betaproteobacteria</taxon>
        <taxon>Nitrosomonadales</taxon>
        <taxon>Nitrosomonadaceae</taxon>
        <taxon>Nitrosomonas</taxon>
    </lineage>
</organism>
<accession>A0A0F7KH30</accession>
<evidence type="ECO:0000313" key="1">
    <source>
        <dbReference type="EMBL" id="AKH38162.1"/>
    </source>
</evidence>